<dbReference type="AlphaFoldDB" id="A0A6G1HZC6"/>
<dbReference type="EMBL" id="ML996693">
    <property type="protein sequence ID" value="KAF2401380.1"/>
    <property type="molecule type" value="Genomic_DNA"/>
</dbReference>
<dbReference type="PANTHER" id="PTHR23146:SF0">
    <property type="entry name" value="RNA POLYMERASE-ASSOCIATED PROTEIN LEO1"/>
    <property type="match status" value="1"/>
</dbReference>
<dbReference type="OrthoDB" id="20844at2759"/>
<feature type="compositionally biased region" description="Acidic residues" evidence="1">
    <location>
        <begin position="39"/>
        <end position="52"/>
    </location>
</feature>
<evidence type="ECO:0000256" key="1">
    <source>
        <dbReference type="SAM" id="MobiDB-lite"/>
    </source>
</evidence>
<proteinExistence type="predicted"/>
<feature type="region of interest" description="Disordered" evidence="1">
    <location>
        <begin position="200"/>
        <end position="225"/>
    </location>
</feature>
<feature type="compositionally biased region" description="Basic and acidic residues" evidence="1">
    <location>
        <begin position="369"/>
        <end position="387"/>
    </location>
</feature>
<evidence type="ECO:0000313" key="2">
    <source>
        <dbReference type="EMBL" id="KAF2401380.1"/>
    </source>
</evidence>
<feature type="compositionally biased region" description="Acidic residues" evidence="1">
    <location>
        <begin position="63"/>
        <end position="72"/>
    </location>
</feature>
<feature type="compositionally biased region" description="Acidic residues" evidence="1">
    <location>
        <begin position="388"/>
        <end position="416"/>
    </location>
</feature>
<dbReference type="InterPro" id="IPR007149">
    <property type="entry name" value="Leo1"/>
</dbReference>
<dbReference type="GO" id="GO:1990269">
    <property type="term" value="F:RNA polymerase II C-terminal domain phosphoserine binding"/>
    <property type="evidence" value="ECO:0007669"/>
    <property type="project" value="TreeGrafter"/>
</dbReference>
<feature type="compositionally biased region" description="Basic and acidic residues" evidence="1">
    <location>
        <begin position="420"/>
        <end position="437"/>
    </location>
</feature>
<keyword evidence="3" id="KW-1185">Reference proteome</keyword>
<feature type="region of interest" description="Disordered" evidence="1">
    <location>
        <begin position="1"/>
        <end position="100"/>
    </location>
</feature>
<dbReference type="GO" id="GO:0016593">
    <property type="term" value="C:Cdc73/Paf1 complex"/>
    <property type="evidence" value="ECO:0007669"/>
    <property type="project" value="InterPro"/>
</dbReference>
<dbReference type="GO" id="GO:0032968">
    <property type="term" value="P:positive regulation of transcription elongation by RNA polymerase II"/>
    <property type="evidence" value="ECO:0007669"/>
    <property type="project" value="TreeGrafter"/>
</dbReference>
<feature type="compositionally biased region" description="Basic and acidic residues" evidence="1">
    <location>
        <begin position="215"/>
        <end position="225"/>
    </location>
</feature>
<dbReference type="PANTHER" id="PTHR23146">
    <property type="entry name" value="LEO1 PROTEIN"/>
    <property type="match status" value="1"/>
</dbReference>
<sequence length="466" mass="52054">MSSGDELSDHGLEEDVNGQAPEQNAGDGLGSDSDSLPDVTDDLFGEGDEDLDETHANGREVDGNEDEDEDEGSPQRQTQGSEEPLQETSQEADIPRHPVPYSSDNEVYLLRVPRFLAIDPAAFVLQTFQPPTTEHHSRAPPSPSFSAYKTAMTTIRWRHSPSNPAELQSNARILRWSDGSMTLQLASDPLTQYEFGAKPLAPAQRNPVKPTPARIQDDSGRTPQYDEKADTFTYLASASRHSYCIRVVDKMTTSLQVNPILSTDDQDEAIQRLKASMATAATAHTSKIAIEQVTEDPELAKKRAEIAEREKMKNERRIQARAERERDKDLERRRDRGGEGGLSFGALETETGTGRSRGVAGRPKPRRQRRDDYSSDEDAGYRGRHGEDEYDDEDDFIAHTDDEEEDAEGEEEDIDTLIEQNERRQRGGESPKRKSSDEDAEGGGQDQPVARKRRRVVIDEDDEESE</sequence>
<evidence type="ECO:0000313" key="3">
    <source>
        <dbReference type="Proteomes" id="UP000799640"/>
    </source>
</evidence>
<accession>A0A6G1HZC6</accession>
<protein>
    <recommendedName>
        <fullName evidence="4">Leo1-domain-containing protein</fullName>
    </recommendedName>
</protein>
<name>A0A6G1HZC6_9PEZI</name>
<feature type="compositionally biased region" description="Basic and acidic residues" evidence="1">
    <location>
        <begin position="53"/>
        <end position="62"/>
    </location>
</feature>
<evidence type="ECO:0008006" key="4">
    <source>
        <dbReference type="Google" id="ProtNLM"/>
    </source>
</evidence>
<dbReference type="Proteomes" id="UP000799640">
    <property type="component" value="Unassembled WGS sequence"/>
</dbReference>
<dbReference type="Pfam" id="PF04004">
    <property type="entry name" value="Leo1"/>
    <property type="match status" value="1"/>
</dbReference>
<organism evidence="2 3">
    <name type="scientific">Trichodelitschia bisporula</name>
    <dbReference type="NCBI Taxonomy" id="703511"/>
    <lineage>
        <taxon>Eukaryota</taxon>
        <taxon>Fungi</taxon>
        <taxon>Dikarya</taxon>
        <taxon>Ascomycota</taxon>
        <taxon>Pezizomycotina</taxon>
        <taxon>Dothideomycetes</taxon>
        <taxon>Dothideomycetes incertae sedis</taxon>
        <taxon>Phaeotrichales</taxon>
        <taxon>Phaeotrichaceae</taxon>
        <taxon>Trichodelitschia</taxon>
    </lineage>
</organism>
<feature type="compositionally biased region" description="Basic and acidic residues" evidence="1">
    <location>
        <begin position="306"/>
        <end position="338"/>
    </location>
</feature>
<dbReference type="GO" id="GO:0006368">
    <property type="term" value="P:transcription elongation by RNA polymerase II"/>
    <property type="evidence" value="ECO:0007669"/>
    <property type="project" value="InterPro"/>
</dbReference>
<reference evidence="2" key="1">
    <citation type="journal article" date="2020" name="Stud. Mycol.">
        <title>101 Dothideomycetes genomes: a test case for predicting lifestyles and emergence of pathogens.</title>
        <authorList>
            <person name="Haridas S."/>
            <person name="Albert R."/>
            <person name="Binder M."/>
            <person name="Bloem J."/>
            <person name="Labutti K."/>
            <person name="Salamov A."/>
            <person name="Andreopoulos B."/>
            <person name="Baker S."/>
            <person name="Barry K."/>
            <person name="Bills G."/>
            <person name="Bluhm B."/>
            <person name="Cannon C."/>
            <person name="Castanera R."/>
            <person name="Culley D."/>
            <person name="Daum C."/>
            <person name="Ezra D."/>
            <person name="Gonzalez J."/>
            <person name="Henrissat B."/>
            <person name="Kuo A."/>
            <person name="Liang C."/>
            <person name="Lipzen A."/>
            <person name="Lutzoni F."/>
            <person name="Magnuson J."/>
            <person name="Mondo S."/>
            <person name="Nolan M."/>
            <person name="Ohm R."/>
            <person name="Pangilinan J."/>
            <person name="Park H.-J."/>
            <person name="Ramirez L."/>
            <person name="Alfaro M."/>
            <person name="Sun H."/>
            <person name="Tritt A."/>
            <person name="Yoshinaga Y."/>
            <person name="Zwiers L.-H."/>
            <person name="Turgeon B."/>
            <person name="Goodwin S."/>
            <person name="Spatafora J."/>
            <person name="Crous P."/>
            <person name="Grigoriev I."/>
        </authorList>
    </citation>
    <scope>NUCLEOTIDE SEQUENCE</scope>
    <source>
        <strain evidence="2">CBS 262.69</strain>
    </source>
</reference>
<feature type="region of interest" description="Disordered" evidence="1">
    <location>
        <begin position="306"/>
        <end position="466"/>
    </location>
</feature>
<gene>
    <name evidence="2" type="ORF">EJ06DRAFT_508996</name>
</gene>
<feature type="compositionally biased region" description="Polar residues" evidence="1">
    <location>
        <begin position="74"/>
        <end position="91"/>
    </location>
</feature>